<protein>
    <submittedName>
        <fullName evidence="1">Uncharacterized protein</fullName>
    </submittedName>
</protein>
<keyword evidence="2" id="KW-1185">Reference proteome</keyword>
<reference evidence="1 2" key="1">
    <citation type="journal article" date="2018" name="Sci. Rep.">
        <title>Rhizobium tumorigenes sp. nov., a novel plant tumorigenic bacterium isolated from cane gall tumors on thornless blackberry.</title>
        <authorList>
            <person name="Kuzmanovi N."/>
            <person name="Smalla K."/>
            <person name="Gronow S."/>
            <person name="PuBawska J."/>
        </authorList>
    </citation>
    <scope>NUCLEOTIDE SEQUENCE [LARGE SCALE GENOMIC DNA]</scope>
    <source>
        <strain evidence="1 2">1078</strain>
    </source>
</reference>
<reference evidence="2" key="2">
    <citation type="journal article" date="2023" name="MicrobiologyOpen">
        <title>Genomics of the tumorigenes clade of the family Rhizobiaceae and description of Rhizobium rhododendri sp. nov.</title>
        <authorList>
            <person name="Kuzmanovic N."/>
            <person name="diCenzo G.C."/>
            <person name="Bunk B."/>
            <person name="Sproeer C."/>
            <person name="Fruehling A."/>
            <person name="Neumann-Schaal M."/>
            <person name="Overmann J."/>
            <person name="Smalla K."/>
        </authorList>
    </citation>
    <scope>NUCLEOTIDE SEQUENCE [LARGE SCALE GENOMIC DNA]</scope>
    <source>
        <strain evidence="2">1078</strain>
    </source>
</reference>
<name>A0AAF1KRE3_9HYPH</name>
<organism evidence="1 2">
    <name type="scientific">Rhizobium tumorigenes</name>
    <dbReference type="NCBI Taxonomy" id="2041385"/>
    <lineage>
        <taxon>Bacteria</taxon>
        <taxon>Pseudomonadati</taxon>
        <taxon>Pseudomonadota</taxon>
        <taxon>Alphaproteobacteria</taxon>
        <taxon>Hyphomicrobiales</taxon>
        <taxon>Rhizobiaceae</taxon>
        <taxon>Rhizobium/Agrobacterium group</taxon>
        <taxon>Rhizobium</taxon>
    </lineage>
</organism>
<sequence>MAKALLQVWTPWRNQLISQLDFYFEQANERLIAQFGDIEGEAETHGEETYRRLETTLDPEHYDQADAADMAQDQSIERYEMLSDMRRDVHLSVAAGLYHQWEKELRDWLSRELARSFEMEYLEPKIWSALMSEILDLLGNWGWDARALPQHNKIEACRLVVNVYKHGKGKALDALQSGFPEYLRESDDDEIWSKYADHTSLSVTADQLGEFHAAFTQFWQEIPENIFWDGSFEVPDWFEKAAKKANTKQQ</sequence>
<gene>
    <name evidence="1" type="ORF">PR017_02895</name>
</gene>
<dbReference type="AlphaFoldDB" id="A0AAF1KRE3"/>
<dbReference type="KEGG" id="rtu:PR017_02895"/>
<proteinExistence type="predicted"/>
<evidence type="ECO:0000313" key="2">
    <source>
        <dbReference type="Proteomes" id="UP000249499"/>
    </source>
</evidence>
<dbReference type="Proteomes" id="UP000249499">
    <property type="component" value="Chromosome"/>
</dbReference>
<accession>A0AAF1KRE3</accession>
<dbReference type="RefSeq" id="WP_111220151.1">
    <property type="nucleotide sequence ID" value="NZ_CP117255.1"/>
</dbReference>
<dbReference type="EMBL" id="CP117255">
    <property type="protein sequence ID" value="WFR96113.1"/>
    <property type="molecule type" value="Genomic_DNA"/>
</dbReference>
<evidence type="ECO:0000313" key="1">
    <source>
        <dbReference type="EMBL" id="WFR96113.1"/>
    </source>
</evidence>